<organism evidence="1 2">
    <name type="scientific">Allacma fusca</name>
    <dbReference type="NCBI Taxonomy" id="39272"/>
    <lineage>
        <taxon>Eukaryota</taxon>
        <taxon>Metazoa</taxon>
        <taxon>Ecdysozoa</taxon>
        <taxon>Arthropoda</taxon>
        <taxon>Hexapoda</taxon>
        <taxon>Collembola</taxon>
        <taxon>Symphypleona</taxon>
        <taxon>Sminthuridae</taxon>
        <taxon>Allacma</taxon>
    </lineage>
</organism>
<protein>
    <recommendedName>
        <fullName evidence="3">Reverse transcriptase</fullName>
    </recommendedName>
</protein>
<gene>
    <name evidence="1" type="ORF">AFUS01_LOCUS32802</name>
</gene>
<feature type="non-terminal residue" evidence="1">
    <location>
        <position position="1"/>
    </location>
</feature>
<sequence>TKDIQRALTKAFEDATPRRLKHPMREAVPWWNDTLTQLRRRSRKARRSTKGANTGEPWEFYKKIRNEYNNAVQEAKRNSWRSFCENIEDLAETARIYKIIRNDGRREPNTMSTPAGLLQDPKGILQVLLEHNFPADENFRGPVGDNKKMHIEGLEDWVNEETVLSALKSFNPGKAPGPDKIYPIQLQRGGRLIANHLTQLYRACISRGYVPETGLGMETSIADLIPTKNHGKAGGQTP</sequence>
<evidence type="ECO:0000313" key="1">
    <source>
        <dbReference type="EMBL" id="CAG7822536.1"/>
    </source>
</evidence>
<evidence type="ECO:0000313" key="2">
    <source>
        <dbReference type="Proteomes" id="UP000708208"/>
    </source>
</evidence>
<keyword evidence="2" id="KW-1185">Reference proteome</keyword>
<accession>A0A8J2PPM2</accession>
<dbReference type="AlphaFoldDB" id="A0A8J2PPM2"/>
<evidence type="ECO:0008006" key="3">
    <source>
        <dbReference type="Google" id="ProtNLM"/>
    </source>
</evidence>
<dbReference type="OrthoDB" id="6338095at2759"/>
<dbReference type="Proteomes" id="UP000708208">
    <property type="component" value="Unassembled WGS sequence"/>
</dbReference>
<reference evidence="1" key="1">
    <citation type="submission" date="2021-06" db="EMBL/GenBank/DDBJ databases">
        <authorList>
            <person name="Hodson N. C."/>
            <person name="Mongue J. A."/>
            <person name="Jaron S. K."/>
        </authorList>
    </citation>
    <scope>NUCLEOTIDE SEQUENCE</scope>
</reference>
<name>A0A8J2PPM2_9HEXA</name>
<comment type="caution">
    <text evidence="1">The sequence shown here is derived from an EMBL/GenBank/DDBJ whole genome shotgun (WGS) entry which is preliminary data.</text>
</comment>
<proteinExistence type="predicted"/>
<dbReference type="EMBL" id="CAJVCH010526648">
    <property type="protein sequence ID" value="CAG7822536.1"/>
    <property type="molecule type" value="Genomic_DNA"/>
</dbReference>